<dbReference type="Proteomes" id="UP000000539">
    <property type="component" value="Chromosome 2"/>
</dbReference>
<proteinExistence type="evidence at transcript level"/>
<reference evidence="3" key="3">
    <citation type="submission" date="2025-05" db="UniProtKB">
        <authorList>
            <consortium name="Ensembl"/>
        </authorList>
    </citation>
    <scope>IDENTIFICATION</scope>
    <source>
        <strain evidence="3">broiler</strain>
    </source>
</reference>
<gene>
    <name evidence="3" type="primary">SMIM13</name>
    <name evidence="2" type="ORF">RCJMB04_21b4</name>
</gene>
<dbReference type="KEGG" id="gga:770433"/>
<reference evidence="3" key="2">
    <citation type="submission" date="2020-11" db="EMBL/GenBank/DDBJ databases">
        <title>Gallus gallus (Chicken) genome, bGalGal1, GRCg7b, maternal haplotype autosomes + Z &amp; W.</title>
        <authorList>
            <person name="Warren W."/>
            <person name="Formenti G."/>
            <person name="Fedrigo O."/>
            <person name="Haase B."/>
            <person name="Mountcastle J."/>
            <person name="Balacco J."/>
            <person name="Tracey A."/>
            <person name="Schneider V."/>
            <person name="Okimoto R."/>
            <person name="Cheng H."/>
            <person name="Hawken R."/>
            <person name="Howe K."/>
            <person name="Jarvis E.D."/>
        </authorList>
    </citation>
    <scope>NUCLEOTIDE SEQUENCE [LARGE SCALE GENOMIC DNA]</scope>
    <source>
        <strain evidence="3">Broiler</strain>
    </source>
</reference>
<reference evidence="2" key="1">
    <citation type="journal article" date="2005" name="Genome Biol.">
        <title>Full-length cDNAs from chicken bursal lymphocytes to facilitate gene function analysis.</title>
        <authorList>
            <person name="Caldwell R.B."/>
            <person name="Kierzek A.M."/>
            <person name="Arakawa H."/>
            <person name="Bezzubov Y."/>
            <person name="Zaim J."/>
            <person name="Fiedler P."/>
            <person name="Kutter S."/>
            <person name="Blagodatski A."/>
            <person name="Kostovska D."/>
            <person name="Koter M."/>
            <person name="Plachy J."/>
            <person name="Carninci P."/>
            <person name="Hayashizaki Y."/>
            <person name="Buerstedde J.M."/>
        </authorList>
    </citation>
    <scope>NUCLEOTIDE SEQUENCE</scope>
    <source>
        <strain evidence="2">CB</strain>
        <tissue evidence="2">Bursa</tissue>
    </source>
</reference>
<name>Q5F3D3_CHICK</name>
<evidence type="ECO:0000313" key="2">
    <source>
        <dbReference type="EMBL" id="CAH65351.1"/>
    </source>
</evidence>
<evidence type="ECO:0000313" key="4">
    <source>
        <dbReference type="Proteomes" id="UP000000539"/>
    </source>
</evidence>
<feature type="region of interest" description="Disordered" evidence="1">
    <location>
        <begin position="1"/>
        <end position="39"/>
    </location>
</feature>
<dbReference type="EMBL" id="AJ851717">
    <property type="protein sequence ID" value="CAH65351.1"/>
    <property type="molecule type" value="mRNA"/>
</dbReference>
<accession>Q5F3D3</accession>
<sequence>MPRAPRASPRRAPKPAPPPARLALGSAGSSSGAVGSYARRGPRPVAFGLLSVPRGVSGLCRTLREGRAGRRAAIGSRAPHLAVGKGPAACGRASG</sequence>
<dbReference type="Ensembl" id="ENSGALT00010025443.1">
    <property type="protein sequence ID" value="ENSGALP00010014376.1"/>
    <property type="gene ID" value="ENSGALG00010010682.1"/>
</dbReference>
<protein>
    <submittedName>
        <fullName evidence="3">Small integral membrane protein 13</fullName>
    </submittedName>
</protein>
<evidence type="ECO:0000256" key="1">
    <source>
        <dbReference type="SAM" id="MobiDB-lite"/>
    </source>
</evidence>
<keyword evidence="4" id="KW-1185">Reference proteome</keyword>
<evidence type="ECO:0000313" key="3">
    <source>
        <dbReference type="Ensembl" id="ENSGALP00010014376.1"/>
    </source>
</evidence>
<dbReference type="OrthoDB" id="25586at2759"/>
<feature type="compositionally biased region" description="Low complexity" evidence="1">
    <location>
        <begin position="21"/>
        <end position="39"/>
    </location>
</feature>
<organism evidence="2">
    <name type="scientific">Gallus gallus</name>
    <name type="common">Chicken</name>
    <dbReference type="NCBI Taxonomy" id="9031"/>
    <lineage>
        <taxon>Eukaryota</taxon>
        <taxon>Metazoa</taxon>
        <taxon>Chordata</taxon>
        <taxon>Craniata</taxon>
        <taxon>Vertebrata</taxon>
        <taxon>Euteleostomi</taxon>
        <taxon>Archelosauria</taxon>
        <taxon>Archosauria</taxon>
        <taxon>Dinosauria</taxon>
        <taxon>Saurischia</taxon>
        <taxon>Theropoda</taxon>
        <taxon>Coelurosauria</taxon>
        <taxon>Aves</taxon>
        <taxon>Neognathae</taxon>
        <taxon>Galloanserae</taxon>
        <taxon>Galliformes</taxon>
        <taxon>Phasianidae</taxon>
        <taxon>Phasianinae</taxon>
        <taxon>Gallus</taxon>
    </lineage>
</organism>
<dbReference type="AlphaFoldDB" id="Q5F3D3"/>
<dbReference type="GeneTree" id="ENSGT00390000016274"/>